<reference evidence="2 3" key="1">
    <citation type="submission" date="2024-01" db="EMBL/GenBank/DDBJ databases">
        <title>The genomes of 5 underutilized Papilionoideae crops provide insights into root nodulation and disease resistanc.</title>
        <authorList>
            <person name="Jiang F."/>
        </authorList>
    </citation>
    <scope>NUCLEOTIDE SEQUENCE [LARGE SCALE GENOMIC DNA]</scope>
    <source>
        <strain evidence="2">LVBAO_FW01</strain>
        <tissue evidence="2">Leaves</tissue>
    </source>
</reference>
<organism evidence="2 3">
    <name type="scientific">Canavalia gladiata</name>
    <name type="common">Sword bean</name>
    <name type="synonym">Dolichos gladiatus</name>
    <dbReference type="NCBI Taxonomy" id="3824"/>
    <lineage>
        <taxon>Eukaryota</taxon>
        <taxon>Viridiplantae</taxon>
        <taxon>Streptophyta</taxon>
        <taxon>Embryophyta</taxon>
        <taxon>Tracheophyta</taxon>
        <taxon>Spermatophyta</taxon>
        <taxon>Magnoliopsida</taxon>
        <taxon>eudicotyledons</taxon>
        <taxon>Gunneridae</taxon>
        <taxon>Pentapetalae</taxon>
        <taxon>rosids</taxon>
        <taxon>fabids</taxon>
        <taxon>Fabales</taxon>
        <taxon>Fabaceae</taxon>
        <taxon>Papilionoideae</taxon>
        <taxon>50 kb inversion clade</taxon>
        <taxon>NPAAA clade</taxon>
        <taxon>indigoferoid/millettioid clade</taxon>
        <taxon>Phaseoleae</taxon>
        <taxon>Canavalia</taxon>
    </lineage>
</organism>
<feature type="transmembrane region" description="Helical" evidence="1">
    <location>
        <begin position="20"/>
        <end position="43"/>
    </location>
</feature>
<evidence type="ECO:0000313" key="2">
    <source>
        <dbReference type="EMBL" id="KAK7330700.1"/>
    </source>
</evidence>
<accession>A0AAN9L756</accession>
<dbReference type="AlphaFoldDB" id="A0AAN9L756"/>
<proteinExistence type="predicted"/>
<dbReference type="EMBL" id="JAYMYQ010000005">
    <property type="protein sequence ID" value="KAK7330700.1"/>
    <property type="molecule type" value="Genomic_DNA"/>
</dbReference>
<comment type="caution">
    <text evidence="2">The sequence shown here is derived from an EMBL/GenBank/DDBJ whole genome shotgun (WGS) entry which is preliminary data.</text>
</comment>
<name>A0AAN9L756_CANGL</name>
<keyword evidence="1" id="KW-0472">Membrane</keyword>
<dbReference type="Proteomes" id="UP001367508">
    <property type="component" value="Unassembled WGS sequence"/>
</dbReference>
<keyword evidence="1" id="KW-1133">Transmembrane helix</keyword>
<evidence type="ECO:0000256" key="1">
    <source>
        <dbReference type="SAM" id="Phobius"/>
    </source>
</evidence>
<gene>
    <name evidence="2" type="ORF">VNO77_24898</name>
</gene>
<keyword evidence="3" id="KW-1185">Reference proteome</keyword>
<sequence>MLPVSIPCIKLPDVCTTYLYRIYVSILFKAVLLPVPFMLLSVVNANCRILSSNTSALVVIVCVRDICIYVPIEREGSVGGYGINVKEKLDRILANWSFRSTFLHMVTSALHATNSDHYAIIIDFQPSLDSGVYFKFEAYWDEREE</sequence>
<keyword evidence="1" id="KW-0812">Transmembrane</keyword>
<evidence type="ECO:0000313" key="3">
    <source>
        <dbReference type="Proteomes" id="UP001367508"/>
    </source>
</evidence>
<protein>
    <submittedName>
        <fullName evidence="2">Uncharacterized protein</fullName>
    </submittedName>
</protein>